<dbReference type="InParanoid" id="W7XG56"/>
<sequence length="152" mass="18444">NTIQNKQTVFTQCQVSNLRDQYNLLNHNLSLMHLCHKFYCSFIIKAKVENKMMSQINKERRKKGKYNKNKKKSFIVLSQFLQIKISLSKIYQKSKQISSFIYVQNINQIYFILKFLLIIWGIFFFFNFIILKIYFNKIAHIYFIYICSSFIF</sequence>
<dbReference type="RefSeq" id="XP_012655651.1">
    <property type="nucleotide sequence ID" value="XM_012800197.1"/>
</dbReference>
<dbReference type="GeneID" id="24442488"/>
<feature type="transmembrane region" description="Helical" evidence="1">
    <location>
        <begin position="111"/>
        <end position="135"/>
    </location>
</feature>
<evidence type="ECO:0000256" key="1">
    <source>
        <dbReference type="SAM" id="Phobius"/>
    </source>
</evidence>
<keyword evidence="1 2" id="KW-0812">Transmembrane</keyword>
<evidence type="ECO:0000313" key="2">
    <source>
        <dbReference type="EMBL" id="EWS71814.1"/>
    </source>
</evidence>
<dbReference type="AlphaFoldDB" id="W7XG56"/>
<keyword evidence="1" id="KW-0472">Membrane</keyword>
<keyword evidence="3" id="KW-1185">Reference proteome</keyword>
<proteinExistence type="predicted"/>
<accession>W7XG56</accession>
<dbReference type="EMBL" id="GG662446">
    <property type="protein sequence ID" value="EWS71814.1"/>
    <property type="molecule type" value="Genomic_DNA"/>
</dbReference>
<organism evidence="2 3">
    <name type="scientific">Tetrahymena thermophila (strain SB210)</name>
    <dbReference type="NCBI Taxonomy" id="312017"/>
    <lineage>
        <taxon>Eukaryota</taxon>
        <taxon>Sar</taxon>
        <taxon>Alveolata</taxon>
        <taxon>Ciliophora</taxon>
        <taxon>Intramacronucleata</taxon>
        <taxon>Oligohymenophorea</taxon>
        <taxon>Hymenostomatida</taxon>
        <taxon>Tetrahymenina</taxon>
        <taxon>Tetrahymenidae</taxon>
        <taxon>Tetrahymena</taxon>
    </lineage>
</organism>
<evidence type="ECO:0000313" key="3">
    <source>
        <dbReference type="Proteomes" id="UP000009168"/>
    </source>
</evidence>
<protein>
    <submittedName>
        <fullName evidence="2">Transmembrane protein, putative</fullName>
    </submittedName>
</protein>
<dbReference type="Proteomes" id="UP000009168">
    <property type="component" value="Unassembled WGS sequence"/>
</dbReference>
<keyword evidence="1" id="KW-1133">Transmembrane helix</keyword>
<feature type="non-terminal residue" evidence="2">
    <location>
        <position position="1"/>
    </location>
</feature>
<dbReference type="KEGG" id="tet:TTHERM_001608720"/>
<reference evidence="3" key="1">
    <citation type="journal article" date="2006" name="PLoS Biol.">
        <title>Macronuclear genome sequence of the ciliate Tetrahymena thermophila, a model eukaryote.</title>
        <authorList>
            <person name="Eisen J.A."/>
            <person name="Coyne R.S."/>
            <person name="Wu M."/>
            <person name="Wu D."/>
            <person name="Thiagarajan M."/>
            <person name="Wortman J.R."/>
            <person name="Badger J.H."/>
            <person name="Ren Q."/>
            <person name="Amedeo P."/>
            <person name="Jones K.M."/>
            <person name="Tallon L.J."/>
            <person name="Delcher A.L."/>
            <person name="Salzberg S.L."/>
            <person name="Silva J.C."/>
            <person name="Haas B.J."/>
            <person name="Majoros W.H."/>
            <person name="Farzad M."/>
            <person name="Carlton J.M."/>
            <person name="Smith R.K. Jr."/>
            <person name="Garg J."/>
            <person name="Pearlman R.E."/>
            <person name="Karrer K.M."/>
            <person name="Sun L."/>
            <person name="Manning G."/>
            <person name="Elde N.C."/>
            <person name="Turkewitz A.P."/>
            <person name="Asai D.J."/>
            <person name="Wilkes D.E."/>
            <person name="Wang Y."/>
            <person name="Cai H."/>
            <person name="Collins K."/>
            <person name="Stewart B.A."/>
            <person name="Lee S.R."/>
            <person name="Wilamowska K."/>
            <person name="Weinberg Z."/>
            <person name="Ruzzo W.L."/>
            <person name="Wloga D."/>
            <person name="Gaertig J."/>
            <person name="Frankel J."/>
            <person name="Tsao C.-C."/>
            <person name="Gorovsky M.A."/>
            <person name="Keeling P.J."/>
            <person name="Waller R.F."/>
            <person name="Patron N.J."/>
            <person name="Cherry J.M."/>
            <person name="Stover N.A."/>
            <person name="Krieger C.J."/>
            <person name="del Toro C."/>
            <person name="Ryder H.F."/>
            <person name="Williamson S.C."/>
            <person name="Barbeau R.A."/>
            <person name="Hamilton E.P."/>
            <person name="Orias E."/>
        </authorList>
    </citation>
    <scope>NUCLEOTIDE SEQUENCE [LARGE SCALE GENOMIC DNA]</scope>
    <source>
        <strain evidence="3">SB210</strain>
    </source>
</reference>
<gene>
    <name evidence="2" type="ORF">TTHERM_001608720</name>
</gene>
<name>W7XG56_TETTS</name>